<evidence type="ECO:0000259" key="6">
    <source>
        <dbReference type="PROSITE" id="PS51194"/>
    </source>
</evidence>
<evidence type="ECO:0000256" key="4">
    <source>
        <dbReference type="ARBA" id="ARBA00022840"/>
    </source>
</evidence>
<keyword evidence="2" id="KW-0378">Hydrolase</keyword>
<evidence type="ECO:0000256" key="1">
    <source>
        <dbReference type="ARBA" id="ARBA00022741"/>
    </source>
</evidence>
<dbReference type="SMART" id="SM00487">
    <property type="entry name" value="DEXDc"/>
    <property type="match status" value="1"/>
</dbReference>
<reference evidence="7 8" key="1">
    <citation type="journal article" date="2016" name="Nat. Commun.">
        <title>Thousands of microbial genomes shed light on interconnected biogeochemical processes in an aquifer system.</title>
        <authorList>
            <person name="Anantharaman K."/>
            <person name="Brown C.T."/>
            <person name="Hug L.A."/>
            <person name="Sharon I."/>
            <person name="Castelle C.J."/>
            <person name="Probst A.J."/>
            <person name="Thomas B.C."/>
            <person name="Singh A."/>
            <person name="Wilkins M.J."/>
            <person name="Karaoz U."/>
            <person name="Brodie E.L."/>
            <person name="Williams K.H."/>
            <person name="Hubbard S.S."/>
            <person name="Banfield J.F."/>
        </authorList>
    </citation>
    <scope>NUCLEOTIDE SEQUENCE [LARGE SCALE GENOMIC DNA]</scope>
</reference>
<dbReference type="PROSITE" id="PS51192">
    <property type="entry name" value="HELICASE_ATP_BIND_1"/>
    <property type="match status" value="1"/>
</dbReference>
<dbReference type="Pfam" id="PF00271">
    <property type="entry name" value="Helicase_C"/>
    <property type="match status" value="1"/>
</dbReference>
<comment type="caution">
    <text evidence="7">The sequence shown here is derived from an EMBL/GenBank/DDBJ whole genome shotgun (WGS) entry which is preliminary data.</text>
</comment>
<keyword evidence="3" id="KW-0347">Helicase</keyword>
<dbReference type="InterPro" id="IPR050615">
    <property type="entry name" value="ATP-dep_DNA_Helicase"/>
</dbReference>
<gene>
    <name evidence="7" type="ORF">A2557_02260</name>
</gene>
<dbReference type="EMBL" id="MFNF01000017">
    <property type="protein sequence ID" value="OGH03327.1"/>
    <property type="molecule type" value="Genomic_DNA"/>
</dbReference>
<dbReference type="AlphaFoldDB" id="A0A1F6GYU3"/>
<dbReference type="PANTHER" id="PTHR11274:SF0">
    <property type="entry name" value="GENERAL TRANSCRIPTION AND DNA REPAIR FACTOR IIH HELICASE SUBUNIT XPB"/>
    <property type="match status" value="1"/>
</dbReference>
<evidence type="ECO:0000256" key="2">
    <source>
        <dbReference type="ARBA" id="ARBA00022801"/>
    </source>
</evidence>
<dbReference type="GO" id="GO:0016787">
    <property type="term" value="F:hydrolase activity"/>
    <property type="evidence" value="ECO:0007669"/>
    <property type="project" value="UniProtKB-KW"/>
</dbReference>
<dbReference type="InterPro" id="IPR040699">
    <property type="entry name" value="XPB_DRD"/>
</dbReference>
<dbReference type="PANTHER" id="PTHR11274">
    <property type="entry name" value="RAD25/XP-B DNA REPAIR HELICASE"/>
    <property type="match status" value="1"/>
</dbReference>
<evidence type="ECO:0000256" key="3">
    <source>
        <dbReference type="ARBA" id="ARBA00022806"/>
    </source>
</evidence>
<dbReference type="CDD" id="cd17926">
    <property type="entry name" value="DEXHc_RE"/>
    <property type="match status" value="1"/>
</dbReference>
<dbReference type="GO" id="GO:0003677">
    <property type="term" value="F:DNA binding"/>
    <property type="evidence" value="ECO:0007669"/>
    <property type="project" value="InterPro"/>
</dbReference>
<dbReference type="GO" id="GO:0004386">
    <property type="term" value="F:helicase activity"/>
    <property type="evidence" value="ECO:0007669"/>
    <property type="project" value="UniProtKB-KW"/>
</dbReference>
<dbReference type="Gene3D" id="3.40.1170.30">
    <property type="match status" value="1"/>
</dbReference>
<feature type="domain" description="Helicase C-terminal" evidence="6">
    <location>
        <begin position="332"/>
        <end position="466"/>
    </location>
</feature>
<dbReference type="SUPFAM" id="SSF52540">
    <property type="entry name" value="P-loop containing nucleoside triphosphate hydrolases"/>
    <property type="match status" value="1"/>
</dbReference>
<dbReference type="InterPro" id="IPR001650">
    <property type="entry name" value="Helicase_C-like"/>
</dbReference>
<evidence type="ECO:0000313" key="7">
    <source>
        <dbReference type="EMBL" id="OGH03327.1"/>
    </source>
</evidence>
<dbReference type="Proteomes" id="UP000177583">
    <property type="component" value="Unassembled WGS sequence"/>
</dbReference>
<evidence type="ECO:0000259" key="5">
    <source>
        <dbReference type="PROSITE" id="PS51192"/>
    </source>
</evidence>
<protein>
    <recommendedName>
        <fullName evidence="9">DNA helicase</fullName>
    </recommendedName>
</protein>
<dbReference type="GO" id="GO:0005524">
    <property type="term" value="F:ATP binding"/>
    <property type="evidence" value="ECO:0007669"/>
    <property type="project" value="UniProtKB-KW"/>
</dbReference>
<dbReference type="PROSITE" id="PS51194">
    <property type="entry name" value="HELICASE_CTER"/>
    <property type="match status" value="1"/>
</dbReference>
<dbReference type="Gene3D" id="3.40.50.300">
    <property type="entry name" value="P-loop containing nucleotide triphosphate hydrolases"/>
    <property type="match status" value="2"/>
</dbReference>
<evidence type="ECO:0000313" key="8">
    <source>
        <dbReference type="Proteomes" id="UP000177583"/>
    </source>
</evidence>
<accession>A0A1F6GYU3</accession>
<proteinExistence type="predicted"/>
<keyword evidence="4" id="KW-0067">ATP-binding</keyword>
<dbReference type="Pfam" id="PF04851">
    <property type="entry name" value="ResIII"/>
    <property type="match status" value="1"/>
</dbReference>
<dbReference type="InterPro" id="IPR006935">
    <property type="entry name" value="Helicase/UvrB_N"/>
</dbReference>
<dbReference type="SMART" id="SM00490">
    <property type="entry name" value="HELICc"/>
    <property type="match status" value="1"/>
</dbReference>
<name>A0A1F6GYU3_9PROT</name>
<dbReference type="InterPro" id="IPR014001">
    <property type="entry name" value="Helicase_ATP-bd"/>
</dbReference>
<organism evidence="7 8">
    <name type="scientific">Candidatus Lambdaproteobacteria bacterium RIFOXYD2_FULL_56_26</name>
    <dbReference type="NCBI Taxonomy" id="1817773"/>
    <lineage>
        <taxon>Bacteria</taxon>
        <taxon>Pseudomonadati</taxon>
        <taxon>Pseudomonadota</taxon>
        <taxon>Candidatus Lambdaproteobacteria</taxon>
    </lineage>
</organism>
<keyword evidence="1" id="KW-0547">Nucleotide-binding</keyword>
<evidence type="ECO:0008006" key="9">
    <source>
        <dbReference type="Google" id="ProtNLM"/>
    </source>
</evidence>
<dbReference type="Pfam" id="PF18458">
    <property type="entry name" value="XPB_DRD"/>
    <property type="match status" value="1"/>
</dbReference>
<sequence length="466" mass="52794">MEFLESSPKGPQIRFERGTLTLGLPKSDKVAKELPFLVWDDRIGAYRALAQEYRNLIRWFFKAQLPYQDLAAQYNKLELKMQSPHRPHDYQTEALARWERSKRGVCVLPTGSGKSFLAQMVIQSLGRSTLVLAPTIDLILQWQKNLEQAFGVEVGLLGGGSHEIKDLTVSTYDSARNLAPNLGNRFCLLVFDECHHLPSPGLAEMARSYIAPYRLGLTATPVAEPERIALSAELTGPVVYQQQIDQLSGSHLSPYKVVTLPVELDEEEREAYEHYRSIYLEFKDGFNLLFRGNTSWSRFVMHAYKSPEGREALKAFAIQKDLGLCAKAKFDLLAQLLIKHQGSRILIFTNDNKTAYLVSGLFLLPLITHETKAKERKEILARFRDGRWPVLVNSRVLNEGVDVPEAQVAVILSGTATVREHVQRLGRILRKQEGKEALLYELITIGTTEVYASKKRRDHRAYAPFS</sequence>
<dbReference type="Gene3D" id="6.10.140.1180">
    <property type="match status" value="1"/>
</dbReference>
<dbReference type="InterPro" id="IPR027417">
    <property type="entry name" value="P-loop_NTPase"/>
</dbReference>
<feature type="domain" description="Helicase ATP-binding" evidence="5">
    <location>
        <begin position="95"/>
        <end position="239"/>
    </location>
</feature>